<evidence type="ECO:0000256" key="1">
    <source>
        <dbReference type="ARBA" id="ARBA00006484"/>
    </source>
</evidence>
<protein>
    <submittedName>
        <fullName evidence="3">NAD(P)-binding protein</fullName>
    </submittedName>
</protein>
<name>A0A165GDX2_9APHY</name>
<comment type="similarity">
    <text evidence="1">Belongs to the short-chain dehydrogenases/reductases (SDR) family.</text>
</comment>
<sequence>MAQISPAGRVALVTGASQGIGRSIALRLADDGLDVAVNDIESKRPQLESLVSDIEAKGRRAIAVPADVSQEDAVRSMISRTVTGLGGLDVMVANAAVALTKPMIETSTDEWDRIISNNLRSVFLSYKYAAIQMIDQGRGGRIIGASSIAGIRGSQALSAYSASKFAFLHYGWPSEAQELAPYRITVNAYAPGSILTPMTCSEEDTLQGKAPNATFKQAVGMSLEAPDGPPDVVASTVSYLAKSESYFVTGQTISMNGGVLLT</sequence>
<dbReference type="SUPFAM" id="SSF51735">
    <property type="entry name" value="NAD(P)-binding Rossmann-fold domains"/>
    <property type="match status" value="1"/>
</dbReference>
<keyword evidence="2" id="KW-0560">Oxidoreductase</keyword>
<evidence type="ECO:0000313" key="4">
    <source>
        <dbReference type="Proteomes" id="UP000076871"/>
    </source>
</evidence>
<evidence type="ECO:0000313" key="3">
    <source>
        <dbReference type="EMBL" id="KZT10212.1"/>
    </source>
</evidence>
<reference evidence="3 4" key="1">
    <citation type="journal article" date="2016" name="Mol. Biol. Evol.">
        <title>Comparative Genomics of Early-Diverging Mushroom-Forming Fungi Provides Insights into the Origins of Lignocellulose Decay Capabilities.</title>
        <authorList>
            <person name="Nagy L.G."/>
            <person name="Riley R."/>
            <person name="Tritt A."/>
            <person name="Adam C."/>
            <person name="Daum C."/>
            <person name="Floudas D."/>
            <person name="Sun H."/>
            <person name="Yadav J.S."/>
            <person name="Pangilinan J."/>
            <person name="Larsson K.H."/>
            <person name="Matsuura K."/>
            <person name="Barry K."/>
            <person name="Labutti K."/>
            <person name="Kuo R."/>
            <person name="Ohm R.A."/>
            <person name="Bhattacharya S.S."/>
            <person name="Shirouzu T."/>
            <person name="Yoshinaga Y."/>
            <person name="Martin F.M."/>
            <person name="Grigoriev I.V."/>
            <person name="Hibbett D.S."/>
        </authorList>
    </citation>
    <scope>NUCLEOTIDE SEQUENCE [LARGE SCALE GENOMIC DNA]</scope>
    <source>
        <strain evidence="3 4">93-53</strain>
    </source>
</reference>
<dbReference type="PANTHER" id="PTHR24321:SF8">
    <property type="entry name" value="ESTRADIOL 17-BETA-DEHYDROGENASE 8-RELATED"/>
    <property type="match status" value="1"/>
</dbReference>
<dbReference type="AlphaFoldDB" id="A0A165GDX2"/>
<dbReference type="Proteomes" id="UP000076871">
    <property type="component" value="Unassembled WGS sequence"/>
</dbReference>
<accession>A0A165GDX2</accession>
<dbReference type="PRINTS" id="PR00081">
    <property type="entry name" value="GDHRDH"/>
</dbReference>
<dbReference type="GeneID" id="63829090"/>
<evidence type="ECO:0000256" key="2">
    <source>
        <dbReference type="ARBA" id="ARBA00023002"/>
    </source>
</evidence>
<dbReference type="InterPro" id="IPR036291">
    <property type="entry name" value="NAD(P)-bd_dom_sf"/>
</dbReference>
<dbReference type="Pfam" id="PF00106">
    <property type="entry name" value="adh_short"/>
    <property type="match status" value="1"/>
</dbReference>
<dbReference type="FunCoup" id="A0A165GDX2">
    <property type="interactions" value="22"/>
</dbReference>
<dbReference type="FunFam" id="3.40.50.720:FF:000084">
    <property type="entry name" value="Short-chain dehydrogenase reductase"/>
    <property type="match status" value="1"/>
</dbReference>
<dbReference type="EMBL" id="KV427609">
    <property type="protein sequence ID" value="KZT10212.1"/>
    <property type="molecule type" value="Genomic_DNA"/>
</dbReference>
<dbReference type="GO" id="GO:0016491">
    <property type="term" value="F:oxidoreductase activity"/>
    <property type="evidence" value="ECO:0007669"/>
    <property type="project" value="UniProtKB-KW"/>
</dbReference>
<dbReference type="InterPro" id="IPR002347">
    <property type="entry name" value="SDR_fam"/>
</dbReference>
<gene>
    <name evidence="3" type="ORF">LAESUDRAFT_755725</name>
</gene>
<dbReference type="InParanoid" id="A0A165GDX2"/>
<dbReference type="OrthoDB" id="498125at2759"/>
<dbReference type="PANTHER" id="PTHR24321">
    <property type="entry name" value="DEHYDROGENASES, SHORT CHAIN"/>
    <property type="match status" value="1"/>
</dbReference>
<organism evidence="3 4">
    <name type="scientific">Laetiporus sulphureus 93-53</name>
    <dbReference type="NCBI Taxonomy" id="1314785"/>
    <lineage>
        <taxon>Eukaryota</taxon>
        <taxon>Fungi</taxon>
        <taxon>Dikarya</taxon>
        <taxon>Basidiomycota</taxon>
        <taxon>Agaricomycotina</taxon>
        <taxon>Agaricomycetes</taxon>
        <taxon>Polyporales</taxon>
        <taxon>Laetiporus</taxon>
    </lineage>
</organism>
<proteinExistence type="inferred from homology"/>
<dbReference type="Gene3D" id="3.40.50.720">
    <property type="entry name" value="NAD(P)-binding Rossmann-like Domain"/>
    <property type="match status" value="1"/>
</dbReference>
<dbReference type="RefSeq" id="XP_040767952.1">
    <property type="nucleotide sequence ID" value="XM_040912062.1"/>
</dbReference>
<keyword evidence="4" id="KW-1185">Reference proteome</keyword>
<dbReference type="STRING" id="1314785.A0A165GDX2"/>